<evidence type="ECO:0000256" key="3">
    <source>
        <dbReference type="SAM" id="MobiDB-lite"/>
    </source>
</evidence>
<organism evidence="5">
    <name type="scientific">Tanacetum cinerariifolium</name>
    <name type="common">Dalmatian daisy</name>
    <name type="synonym">Chrysanthemum cinerariifolium</name>
    <dbReference type="NCBI Taxonomy" id="118510"/>
    <lineage>
        <taxon>Eukaryota</taxon>
        <taxon>Viridiplantae</taxon>
        <taxon>Streptophyta</taxon>
        <taxon>Embryophyta</taxon>
        <taxon>Tracheophyta</taxon>
        <taxon>Spermatophyta</taxon>
        <taxon>Magnoliopsida</taxon>
        <taxon>eudicotyledons</taxon>
        <taxon>Gunneridae</taxon>
        <taxon>Pentapetalae</taxon>
        <taxon>asterids</taxon>
        <taxon>campanulids</taxon>
        <taxon>Asterales</taxon>
        <taxon>Asteraceae</taxon>
        <taxon>Asteroideae</taxon>
        <taxon>Anthemideae</taxon>
        <taxon>Anthemidinae</taxon>
        <taxon>Tanacetum</taxon>
    </lineage>
</organism>
<evidence type="ECO:0000256" key="1">
    <source>
        <dbReference type="ARBA" id="ARBA00022723"/>
    </source>
</evidence>
<dbReference type="GO" id="GO:0016787">
    <property type="term" value="F:hydrolase activity"/>
    <property type="evidence" value="ECO:0007669"/>
    <property type="project" value="UniProtKB-KW"/>
</dbReference>
<dbReference type="InterPro" id="IPR039537">
    <property type="entry name" value="Retrotran_Ty1/copia-like"/>
</dbReference>
<feature type="compositionally biased region" description="Low complexity" evidence="3">
    <location>
        <begin position="360"/>
        <end position="372"/>
    </location>
</feature>
<evidence type="ECO:0000256" key="2">
    <source>
        <dbReference type="ARBA" id="ARBA00022801"/>
    </source>
</evidence>
<feature type="domain" description="Integrase catalytic" evidence="4">
    <location>
        <begin position="118"/>
        <end position="291"/>
    </location>
</feature>
<proteinExistence type="predicted"/>
<comment type="caution">
    <text evidence="5">The sequence shown here is derived from an EMBL/GenBank/DDBJ whole genome shotgun (WGS) entry which is preliminary data.</text>
</comment>
<dbReference type="EMBL" id="BKCJ010004283">
    <property type="protein sequence ID" value="GEU60106.1"/>
    <property type="molecule type" value="Genomic_DNA"/>
</dbReference>
<feature type="region of interest" description="Disordered" evidence="3">
    <location>
        <begin position="1525"/>
        <end position="1574"/>
    </location>
</feature>
<feature type="compositionally biased region" description="Basic residues" evidence="3">
    <location>
        <begin position="1546"/>
        <end position="1555"/>
    </location>
</feature>
<dbReference type="Gene3D" id="3.30.420.10">
    <property type="entry name" value="Ribonuclease H-like superfamily/Ribonuclease H"/>
    <property type="match status" value="2"/>
</dbReference>
<dbReference type="SUPFAM" id="SSF56672">
    <property type="entry name" value="DNA/RNA polymerases"/>
    <property type="match status" value="1"/>
</dbReference>
<accession>A0A6L2LEA0</accession>
<dbReference type="CDD" id="cd09272">
    <property type="entry name" value="RNase_HI_RT_Ty1"/>
    <property type="match status" value="1"/>
</dbReference>
<feature type="region of interest" description="Disordered" evidence="3">
    <location>
        <begin position="348"/>
        <end position="372"/>
    </location>
</feature>
<feature type="compositionally biased region" description="Polar residues" evidence="3">
    <location>
        <begin position="1535"/>
        <end position="1545"/>
    </location>
</feature>
<dbReference type="PANTHER" id="PTHR42648:SF32">
    <property type="entry name" value="RIBONUCLEASE H-LIKE DOMAIN, GAG-PRE-INTEGRASE DOMAIN PROTEIN-RELATED"/>
    <property type="match status" value="1"/>
</dbReference>
<protein>
    <submittedName>
        <fullName evidence="5">Retrovirus-related Pol polyprotein from transposon TNT 1-94</fullName>
    </submittedName>
</protein>
<dbReference type="PROSITE" id="PS50994">
    <property type="entry name" value="INTEGRASE"/>
    <property type="match status" value="1"/>
</dbReference>
<dbReference type="SUPFAM" id="SSF53098">
    <property type="entry name" value="Ribonuclease H-like"/>
    <property type="match status" value="2"/>
</dbReference>
<dbReference type="GO" id="GO:0046872">
    <property type="term" value="F:metal ion binding"/>
    <property type="evidence" value="ECO:0007669"/>
    <property type="project" value="UniProtKB-KW"/>
</dbReference>
<keyword evidence="1" id="KW-0479">Metal-binding</keyword>
<dbReference type="PANTHER" id="PTHR42648">
    <property type="entry name" value="TRANSPOSASE, PUTATIVE-RELATED"/>
    <property type="match status" value="1"/>
</dbReference>
<dbReference type="Pfam" id="PF07727">
    <property type="entry name" value="RVT_2"/>
    <property type="match status" value="1"/>
</dbReference>
<gene>
    <name evidence="5" type="ORF">Tci_032084</name>
</gene>
<dbReference type="Pfam" id="PF13976">
    <property type="entry name" value="gag_pre-integrs"/>
    <property type="match status" value="1"/>
</dbReference>
<feature type="compositionally biased region" description="Polar residues" evidence="3">
    <location>
        <begin position="1598"/>
        <end position="1617"/>
    </location>
</feature>
<dbReference type="InterPro" id="IPR012337">
    <property type="entry name" value="RNaseH-like_sf"/>
</dbReference>
<dbReference type="InterPro" id="IPR013103">
    <property type="entry name" value="RVT_2"/>
</dbReference>
<dbReference type="GO" id="GO:0015074">
    <property type="term" value="P:DNA integration"/>
    <property type="evidence" value="ECO:0007669"/>
    <property type="project" value="InterPro"/>
</dbReference>
<name>A0A6L2LEA0_TANCI</name>
<dbReference type="InterPro" id="IPR036397">
    <property type="entry name" value="RNaseH_sf"/>
</dbReference>
<dbReference type="InterPro" id="IPR001584">
    <property type="entry name" value="Integrase_cat-core"/>
</dbReference>
<dbReference type="Pfam" id="PF25597">
    <property type="entry name" value="SH3_retrovirus"/>
    <property type="match status" value="1"/>
</dbReference>
<feature type="region of interest" description="Disordered" evidence="3">
    <location>
        <begin position="1593"/>
        <end position="1617"/>
    </location>
</feature>
<dbReference type="Pfam" id="PF14223">
    <property type="entry name" value="Retrotran_gag_2"/>
    <property type="match status" value="1"/>
</dbReference>
<dbReference type="InterPro" id="IPR043502">
    <property type="entry name" value="DNA/RNA_pol_sf"/>
</dbReference>
<evidence type="ECO:0000259" key="4">
    <source>
        <dbReference type="PROSITE" id="PS50994"/>
    </source>
</evidence>
<dbReference type="InterPro" id="IPR057670">
    <property type="entry name" value="SH3_retrovirus"/>
</dbReference>
<dbReference type="GO" id="GO:0003676">
    <property type="term" value="F:nucleic acid binding"/>
    <property type="evidence" value="ECO:0007669"/>
    <property type="project" value="InterPro"/>
</dbReference>
<evidence type="ECO:0000313" key="5">
    <source>
        <dbReference type="EMBL" id="GEU60106.1"/>
    </source>
</evidence>
<sequence length="1617" mass="183636">MKCFTMDSVKPKFLALGMYAIDVEPIPPRCRNNKKVHLDYLKHLKESVATLREIVEEARVERPLDRSLASACLYTKHSQELLEYVVGTFPKDFNNEIKSRNFMKNFIGTIKFENDYFGAIMGYGDYVIGDSVILKSINGKKYILVIVDDYSRFTWVKFLRSKVETPEFVTKFLMQIQARLNKTIRYIRTDNGTEFFNQVLTDIYEKALMSLWAEDIATACYTQNRSLIHTRHNKSHMSWCMIRSPILPFSKSLMLFVTLQMTTKILENYNQQLILEFFTGPTPSLLTAGHISLGLVPNPIPAAPYVPPINKELKILFHLMFDEYLEPPRVERPVSPATAAQVPILSAGTPSSTTIDQDAPSPSHSFSSSELEPPVLHQGVAAVSTIIEDNPFAHADNDPFLNVFALKCSSKASSSGDATLKWIYKVKLDEYGDVLKNKDMLVAKGYRQDEGIDIEESFAPVAHIEAIRIFIINAASKNMTVYQMDVKTSFLNGDLKEEVYVSQPEGFVDPNHPTHVYRLKKALYGLKQARRAWYDTLSLFLLGNKFSKGAVDSTLFTQKTGKHILLVQIYVDDIIFASTNPKACDIFSNEISFKFQMSMMGLWYPKETAIALTAYADADYAGCQDTRRSTPGSAQFLGDKLVSWSSKKHKSTMISTTEAEYIAMSGCCAQILWMRKEDSYWPRCVNGDSKQAQQIREITLFHLLKFNSIKDTKKLLEAVEKRFGRNATTKKTQRNLLKQQYENFTASSSELLDQTFDRLQKLMSQLELLGEKLSQEDVNKKLLRSLSPEWNTHVDLWRNKADLDTMSMDDLYNNLKVSEQEVKGISSSSSRTQNMAFVVSTASTQVNAAYSTNIDNWSDAVICSFFAGQPNSPQLVHEDLEQIHPNDMEEIDLRWQMARLTMMARRFLKNIKRKLTVNSNETIGFDKSKVKCYNCHKRRYFAREYRAPRNQDNKHKESSKRSIPVETSSSIALVSCDGLGRYNWSDQAEEGAYYALITFSSLNYEKIDKGYVAFEGNPKRGKITEKYTIKTGNLDFKIVYFKRELEFNLFSVSQMCDKKNSVLFNNTECIVLSLNFKLIDESQVLLRVPRKNNMYSVDLKNIVPKGGLPFLFSKTTSDESKLWYRRLGHLNFKTMNKLVKGNLFREMKGMLRQFNVARAPQQNRVAKRRNKTLIKAARTMLADSKLPATFWVEVVNTACYVQNRVLVVKPHNKTLYELFHDRTPTLSFMRPFGCPVTILNTIDHLGKFNGKADEGFFVGYSLNSKAFRLFNSRTKIVKENLHIRFSENIPNDVGSGPDWLFDIDVLTRTMNYEPIVASTQSNGFAGTKASDNACQARKETEPIKDYILLSLWTADLPFSQDPKSSNDDGSKPLRNDGKKKFGFTEVKTASTPMETQKPLLKDEDGEEVDVHTYRSMIGSLMHLTSSRPDIMFAVCACARYQVNPKISLLHAVKRIFSTVASVIICLATNQKFNFSEWIFDSMMRNLDNVSGKILMYPRVGKSFSGRVTPLFPIMTVQSELGEGLVMPTDPHHTPTILQSSSSQPQKTHKPRKPTRKVTQVPLPSDPIEHVADKAVHKELGDSLVRAATIASSLEAEQDSGNINKTQSNATPNEPSSQ</sequence>
<dbReference type="Pfam" id="PF00665">
    <property type="entry name" value="rve"/>
    <property type="match status" value="1"/>
</dbReference>
<keyword evidence="2" id="KW-0378">Hydrolase</keyword>
<reference evidence="5" key="1">
    <citation type="journal article" date="2019" name="Sci. Rep.">
        <title>Draft genome of Tanacetum cinerariifolium, the natural source of mosquito coil.</title>
        <authorList>
            <person name="Yamashiro T."/>
            <person name="Shiraishi A."/>
            <person name="Satake H."/>
            <person name="Nakayama K."/>
        </authorList>
    </citation>
    <scope>NUCLEOTIDE SEQUENCE</scope>
</reference>
<dbReference type="InterPro" id="IPR025724">
    <property type="entry name" value="GAG-pre-integrase_dom"/>
</dbReference>